<dbReference type="AlphaFoldDB" id="A0A851HYR4"/>
<evidence type="ECO:0000256" key="2">
    <source>
        <dbReference type="ARBA" id="ARBA00023002"/>
    </source>
</evidence>
<dbReference type="InterPro" id="IPR057326">
    <property type="entry name" value="KR_dom"/>
</dbReference>
<gene>
    <name evidence="4" type="ORF">HLV39_06260</name>
</gene>
<feature type="domain" description="Ketoreductase" evidence="3">
    <location>
        <begin position="7"/>
        <end position="146"/>
    </location>
</feature>
<dbReference type="NCBIfam" id="NF005559">
    <property type="entry name" value="PRK07231.1"/>
    <property type="match status" value="1"/>
</dbReference>
<dbReference type="PANTHER" id="PTHR24321">
    <property type="entry name" value="DEHYDROGENASES, SHORT CHAIN"/>
    <property type="match status" value="1"/>
</dbReference>
<dbReference type="Gene3D" id="3.40.50.720">
    <property type="entry name" value="NAD(P)-binding Rossmann-like Domain"/>
    <property type="match status" value="1"/>
</dbReference>
<dbReference type="EMBL" id="JABEVQ010000003">
    <property type="protein sequence ID" value="NWN91091.1"/>
    <property type="molecule type" value="Genomic_DNA"/>
</dbReference>
<name>A0A851HYR4_9GAMM</name>
<accession>A0A851HYR4</accession>
<dbReference type="Pfam" id="PF13561">
    <property type="entry name" value="adh_short_C2"/>
    <property type="match status" value="1"/>
</dbReference>
<sequence>MPRLKNKVALITGGANGLGAAIAQRMCEEDCAVLIVDRDPQGQKVAEKLQAEGHKAAFHTCDVTIEAEVKSAVQAAVDQFGSLDVLVNNAGIEGANTPTDQLELAEWEKVMAVNTTAVFLCTKHAIAPMRQAGGGSIINISSIYGMVGGADIPPYHASKGAVRVMSKNDALNFAADNIRVNSVHPGFIFTSLVDRYVKNAGMEHDAAKASLDALHPLGGTGHPDDIAWGVVYLASDQARWVTGSELVIDGGYTAR</sequence>
<protein>
    <submittedName>
        <fullName evidence="4">Glucose 1-dehydrogenase</fullName>
        <ecNumber evidence="4">1.1.1.47</ecNumber>
    </submittedName>
</protein>
<evidence type="ECO:0000256" key="1">
    <source>
        <dbReference type="ARBA" id="ARBA00006484"/>
    </source>
</evidence>
<dbReference type="PRINTS" id="PR00080">
    <property type="entry name" value="SDRFAMILY"/>
</dbReference>
<dbReference type="SUPFAM" id="SSF51735">
    <property type="entry name" value="NAD(P)-binding Rossmann-fold domains"/>
    <property type="match status" value="1"/>
</dbReference>
<dbReference type="SMART" id="SM00822">
    <property type="entry name" value="PKS_KR"/>
    <property type="match status" value="1"/>
</dbReference>
<keyword evidence="5" id="KW-1185">Reference proteome</keyword>
<comment type="caution">
    <text evidence="4">The sequence shown here is derived from an EMBL/GenBank/DDBJ whole genome shotgun (WGS) entry which is preliminary data.</text>
</comment>
<dbReference type="InterPro" id="IPR036291">
    <property type="entry name" value="NAD(P)-bd_dom_sf"/>
</dbReference>
<dbReference type="GO" id="GO:0047936">
    <property type="term" value="F:glucose 1-dehydrogenase [NAD(P)+] activity"/>
    <property type="evidence" value="ECO:0007669"/>
    <property type="project" value="UniProtKB-EC"/>
</dbReference>
<dbReference type="PRINTS" id="PR00081">
    <property type="entry name" value="GDHRDH"/>
</dbReference>
<reference evidence="4 5" key="1">
    <citation type="submission" date="2020-03" db="EMBL/GenBank/DDBJ databases">
        <title>Metagenomic, metatranscriptomic, and metabolomic analyses revealed the key microbes and metabolic features during the fermentation of ganjang, Korean traditional soy sauce.</title>
        <authorList>
            <person name="Chun B.H."/>
            <person name="Jeon C.O."/>
        </authorList>
    </citation>
    <scope>NUCLEOTIDE SEQUENCE [LARGE SCALE GENOMIC DNA]</scope>
    <source>
        <strain evidence="4 5">KG14</strain>
    </source>
</reference>
<keyword evidence="2 4" id="KW-0560">Oxidoreductase</keyword>
<dbReference type="PANTHER" id="PTHR24321:SF11">
    <property type="entry name" value="BLR0893 PROTEIN"/>
    <property type="match status" value="1"/>
</dbReference>
<dbReference type="FunFam" id="3.40.50.720:FF:000084">
    <property type="entry name" value="Short-chain dehydrogenase reductase"/>
    <property type="match status" value="1"/>
</dbReference>
<evidence type="ECO:0000259" key="3">
    <source>
        <dbReference type="SMART" id="SM00822"/>
    </source>
</evidence>
<evidence type="ECO:0000313" key="4">
    <source>
        <dbReference type="EMBL" id="NWN91091.1"/>
    </source>
</evidence>
<organism evidence="4 5">
    <name type="scientific">Marinobacter adhaerens</name>
    <dbReference type="NCBI Taxonomy" id="1033846"/>
    <lineage>
        <taxon>Bacteria</taxon>
        <taxon>Pseudomonadati</taxon>
        <taxon>Pseudomonadota</taxon>
        <taxon>Gammaproteobacteria</taxon>
        <taxon>Pseudomonadales</taxon>
        <taxon>Marinobacteraceae</taxon>
        <taxon>Marinobacter</taxon>
    </lineage>
</organism>
<dbReference type="InterPro" id="IPR002347">
    <property type="entry name" value="SDR_fam"/>
</dbReference>
<dbReference type="EC" id="1.1.1.47" evidence="4"/>
<proteinExistence type="inferred from homology"/>
<dbReference type="Proteomes" id="UP000536442">
    <property type="component" value="Unassembled WGS sequence"/>
</dbReference>
<comment type="similarity">
    <text evidence="1">Belongs to the short-chain dehydrogenases/reductases (SDR) family.</text>
</comment>
<evidence type="ECO:0000313" key="5">
    <source>
        <dbReference type="Proteomes" id="UP000536442"/>
    </source>
</evidence>